<name>A0ABP7UZP7_9FLAO</name>
<dbReference type="CDD" id="cd01038">
    <property type="entry name" value="Endonuclease_DUF559"/>
    <property type="match status" value="1"/>
</dbReference>
<dbReference type="PANTHER" id="PTHR38590:SF1">
    <property type="entry name" value="BLL0828 PROTEIN"/>
    <property type="match status" value="1"/>
</dbReference>
<dbReference type="InterPro" id="IPR011335">
    <property type="entry name" value="Restrct_endonuc-II-like"/>
</dbReference>
<dbReference type="InterPro" id="IPR047216">
    <property type="entry name" value="Endonuclease_DUF559_bact"/>
</dbReference>
<evidence type="ECO:0000313" key="2">
    <source>
        <dbReference type="EMBL" id="GAA4056412.1"/>
    </source>
</evidence>
<protein>
    <recommendedName>
        <fullName evidence="1">DUF559 domain-containing protein</fullName>
    </recommendedName>
</protein>
<comment type="caution">
    <text evidence="2">The sequence shown here is derived from an EMBL/GenBank/DDBJ whole genome shotgun (WGS) entry which is preliminary data.</text>
</comment>
<reference evidence="3" key="1">
    <citation type="journal article" date="2019" name="Int. J. Syst. Evol. Microbiol.">
        <title>The Global Catalogue of Microorganisms (GCM) 10K type strain sequencing project: providing services to taxonomists for standard genome sequencing and annotation.</title>
        <authorList>
            <consortium name="The Broad Institute Genomics Platform"/>
            <consortium name="The Broad Institute Genome Sequencing Center for Infectious Disease"/>
            <person name="Wu L."/>
            <person name="Ma J."/>
        </authorList>
    </citation>
    <scope>NUCLEOTIDE SEQUENCE [LARGE SCALE GENOMIC DNA]</scope>
    <source>
        <strain evidence="3">JCM 17068</strain>
    </source>
</reference>
<gene>
    <name evidence="2" type="ORF">GCM10022388_23830</name>
</gene>
<accession>A0ABP7UZP7</accession>
<dbReference type="SUPFAM" id="SSF52980">
    <property type="entry name" value="Restriction endonuclease-like"/>
    <property type="match status" value="1"/>
</dbReference>
<evidence type="ECO:0000259" key="1">
    <source>
        <dbReference type="Pfam" id="PF04480"/>
    </source>
</evidence>
<organism evidence="2 3">
    <name type="scientific">Flavobacterium chungnamense</name>
    <dbReference type="NCBI Taxonomy" id="706182"/>
    <lineage>
        <taxon>Bacteria</taxon>
        <taxon>Pseudomonadati</taxon>
        <taxon>Bacteroidota</taxon>
        <taxon>Flavobacteriia</taxon>
        <taxon>Flavobacteriales</taxon>
        <taxon>Flavobacteriaceae</taxon>
        <taxon>Flavobacterium</taxon>
    </lineage>
</organism>
<dbReference type="Proteomes" id="UP001500426">
    <property type="component" value="Unassembled WGS sequence"/>
</dbReference>
<keyword evidence="3" id="KW-1185">Reference proteome</keyword>
<proteinExistence type="predicted"/>
<dbReference type="Pfam" id="PF04480">
    <property type="entry name" value="DUF559"/>
    <property type="match status" value="1"/>
</dbReference>
<dbReference type="Gene3D" id="3.40.960.10">
    <property type="entry name" value="VSR Endonuclease"/>
    <property type="match status" value="1"/>
</dbReference>
<dbReference type="EMBL" id="BAABCS010000020">
    <property type="protein sequence ID" value="GAA4056412.1"/>
    <property type="molecule type" value="Genomic_DNA"/>
</dbReference>
<dbReference type="InterPro" id="IPR007569">
    <property type="entry name" value="DUF559"/>
</dbReference>
<sequence length="151" mass="17906">MPERRGGQNIIMNKIITYINEIPIKRNFVENLPYNIKLKSRARALRKAGNYPEVAFWLQVKKNGFHNIDFDRQRVIGNYIVDFYVKTLGLIVEIDGESHNVKEEYDKKREEYLESLGLKIFKATSIRVLHDLDNVMKELELFVLEHFSYQN</sequence>
<evidence type="ECO:0000313" key="3">
    <source>
        <dbReference type="Proteomes" id="UP001500426"/>
    </source>
</evidence>
<dbReference type="PANTHER" id="PTHR38590">
    <property type="entry name" value="BLL0828 PROTEIN"/>
    <property type="match status" value="1"/>
</dbReference>
<feature type="domain" description="DUF559" evidence="1">
    <location>
        <begin position="37"/>
        <end position="139"/>
    </location>
</feature>